<gene>
    <name evidence="2" type="ORF">DARMORV10_C02P55640.1</name>
</gene>
<keyword evidence="1" id="KW-0472">Membrane</keyword>
<reference evidence="2" key="1">
    <citation type="submission" date="2021-01" db="EMBL/GenBank/DDBJ databases">
        <authorList>
            <consortium name="Genoscope - CEA"/>
            <person name="William W."/>
        </authorList>
    </citation>
    <scope>NUCLEOTIDE SEQUENCE</scope>
</reference>
<organism evidence="2">
    <name type="scientific">Brassica napus</name>
    <name type="common">Rape</name>
    <dbReference type="NCBI Taxonomy" id="3708"/>
    <lineage>
        <taxon>Eukaryota</taxon>
        <taxon>Viridiplantae</taxon>
        <taxon>Streptophyta</taxon>
        <taxon>Embryophyta</taxon>
        <taxon>Tracheophyta</taxon>
        <taxon>Spermatophyta</taxon>
        <taxon>Magnoliopsida</taxon>
        <taxon>eudicotyledons</taxon>
        <taxon>Gunneridae</taxon>
        <taxon>Pentapetalae</taxon>
        <taxon>rosids</taxon>
        <taxon>malvids</taxon>
        <taxon>Brassicales</taxon>
        <taxon>Brassicaceae</taxon>
        <taxon>Brassiceae</taxon>
        <taxon>Brassica</taxon>
    </lineage>
</organism>
<evidence type="ECO:0000313" key="2">
    <source>
        <dbReference type="EMBL" id="CAF1920515.1"/>
    </source>
</evidence>
<keyword evidence="1" id="KW-1133">Transmembrane helix</keyword>
<feature type="transmembrane region" description="Helical" evidence="1">
    <location>
        <begin position="12"/>
        <end position="30"/>
    </location>
</feature>
<accession>A0A816KH60</accession>
<keyword evidence="1" id="KW-0812">Transmembrane</keyword>
<dbReference type="Proteomes" id="UP001295469">
    <property type="component" value="Chromosome C02"/>
</dbReference>
<evidence type="ECO:0000256" key="1">
    <source>
        <dbReference type="SAM" id="Phobius"/>
    </source>
</evidence>
<sequence>MESMFLDCKASTFISYLFSDLIATICLFFSTSSYRNPQP</sequence>
<name>A0A816KH60_BRANA</name>
<protein>
    <submittedName>
        <fullName evidence="2">(rape) hypothetical protein</fullName>
    </submittedName>
</protein>
<dbReference type="AlphaFoldDB" id="A0A816KH60"/>
<proteinExistence type="predicted"/>
<dbReference type="EMBL" id="HG994366">
    <property type="protein sequence ID" value="CAF1920515.1"/>
    <property type="molecule type" value="Genomic_DNA"/>
</dbReference>